<dbReference type="PRINTS" id="PR00081">
    <property type="entry name" value="GDHRDH"/>
</dbReference>
<dbReference type="InterPro" id="IPR036291">
    <property type="entry name" value="NAD(P)-bd_dom_sf"/>
</dbReference>
<dbReference type="AlphaFoldDB" id="E6S9X8"/>
<dbReference type="GO" id="GO:0016491">
    <property type="term" value="F:oxidoreductase activity"/>
    <property type="evidence" value="ECO:0007669"/>
    <property type="project" value="UniProtKB-KW"/>
</dbReference>
<accession>E6S9X8</accession>
<evidence type="ECO:0000256" key="3">
    <source>
        <dbReference type="RuleBase" id="RU000363"/>
    </source>
</evidence>
<dbReference type="SMART" id="SM00822">
    <property type="entry name" value="PKS_KR"/>
    <property type="match status" value="1"/>
</dbReference>
<name>E6S9X8_INTC7</name>
<dbReference type="InterPro" id="IPR057326">
    <property type="entry name" value="KR_dom"/>
</dbReference>
<comment type="similarity">
    <text evidence="1 3">Belongs to the short-chain dehydrogenases/reductases (SDR) family.</text>
</comment>
<keyword evidence="6" id="KW-1185">Reference proteome</keyword>
<evidence type="ECO:0000256" key="1">
    <source>
        <dbReference type="ARBA" id="ARBA00006484"/>
    </source>
</evidence>
<proteinExistence type="inferred from homology"/>
<evidence type="ECO:0000313" key="6">
    <source>
        <dbReference type="Proteomes" id="UP000008914"/>
    </source>
</evidence>
<dbReference type="STRING" id="710696.Intca_0623"/>
<dbReference type="EMBL" id="CP002343">
    <property type="protein sequence ID" value="ADU47168.1"/>
    <property type="molecule type" value="Genomic_DNA"/>
</dbReference>
<reference evidence="5 6" key="1">
    <citation type="journal article" date="2010" name="Stand. Genomic Sci.">
        <title>Complete genome sequence of Intrasporangium calvum type strain (7 KIP).</title>
        <authorList>
            <person name="Del Rio T.G."/>
            <person name="Chertkov O."/>
            <person name="Yasawong M."/>
            <person name="Lucas S."/>
            <person name="Deshpande S."/>
            <person name="Cheng J.F."/>
            <person name="Detter C."/>
            <person name="Tapia R."/>
            <person name="Han C."/>
            <person name="Goodwin L."/>
            <person name="Pitluck S."/>
            <person name="Liolios K."/>
            <person name="Ivanova N."/>
            <person name="Mavromatis K."/>
            <person name="Pati A."/>
            <person name="Chen A."/>
            <person name="Palaniappan K."/>
            <person name="Land M."/>
            <person name="Hauser L."/>
            <person name="Chang Y.J."/>
            <person name="Jeffries C.D."/>
            <person name="Rohde M."/>
            <person name="Pukall R."/>
            <person name="Sikorski J."/>
            <person name="Goker M."/>
            <person name="Woyke T."/>
            <person name="Bristow J."/>
            <person name="Eisen J.A."/>
            <person name="Markowitz V."/>
            <person name="Hugenholtz P."/>
            <person name="Kyrpides N.C."/>
            <person name="Klenk H.P."/>
            <person name="Lapidus A."/>
        </authorList>
    </citation>
    <scope>NUCLEOTIDE SEQUENCE [LARGE SCALE GENOMIC DNA]</scope>
    <source>
        <strain evidence="6">ATCC 23552 / DSM 43043 / JCM 3097 / NBRC 12989 / 7 KIP</strain>
    </source>
</reference>
<dbReference type="HOGENOM" id="CLU_010194_2_10_11"/>
<evidence type="ECO:0000259" key="4">
    <source>
        <dbReference type="SMART" id="SM00822"/>
    </source>
</evidence>
<dbReference type="KEGG" id="ica:Intca_0623"/>
<evidence type="ECO:0000313" key="5">
    <source>
        <dbReference type="EMBL" id="ADU47168.1"/>
    </source>
</evidence>
<feature type="domain" description="Ketoreductase" evidence="4">
    <location>
        <begin position="2"/>
        <end position="181"/>
    </location>
</feature>
<dbReference type="PROSITE" id="PS00061">
    <property type="entry name" value="ADH_SHORT"/>
    <property type="match status" value="1"/>
</dbReference>
<dbReference type="GO" id="GO:0016020">
    <property type="term" value="C:membrane"/>
    <property type="evidence" value="ECO:0007669"/>
    <property type="project" value="TreeGrafter"/>
</dbReference>
<gene>
    <name evidence="5" type="ordered locus">Intca_0623</name>
</gene>
<keyword evidence="2" id="KW-0560">Oxidoreductase</keyword>
<dbReference type="eggNOG" id="COG4221">
    <property type="taxonomic scope" value="Bacteria"/>
</dbReference>
<dbReference type="InterPro" id="IPR002347">
    <property type="entry name" value="SDR_fam"/>
</dbReference>
<dbReference type="Gene3D" id="3.40.50.720">
    <property type="entry name" value="NAD(P)-binding Rossmann-like Domain"/>
    <property type="match status" value="1"/>
</dbReference>
<evidence type="ECO:0000256" key="2">
    <source>
        <dbReference type="ARBA" id="ARBA00023002"/>
    </source>
</evidence>
<sequence>MAVVTGATRGIGRAIAEDLAVDHHVVVGGRSEESVRDVVTSLPSAEGFVVDLLDCAPGGALEAALAALVPRLPRVDVLVHSAGVLHRGRIADLSLADWDAAMRVNLVAAAGITRALLPGLRAAHGLVVAINSGAGLTSGPTMGPYSASKFALRAFTDALREEERDNGVRVTSIYPGRVDTDMQHEMIDFEGGPYRPEVYLRVDSVVRAVRLAVDATPEASIDMVSVRPRGFRG</sequence>
<dbReference type="Pfam" id="PF00106">
    <property type="entry name" value="adh_short"/>
    <property type="match status" value="1"/>
</dbReference>
<dbReference type="PANTHER" id="PTHR44196">
    <property type="entry name" value="DEHYDROGENASE/REDUCTASE SDR FAMILY MEMBER 7B"/>
    <property type="match status" value="1"/>
</dbReference>
<dbReference type="NCBIfam" id="NF006073">
    <property type="entry name" value="PRK08219.1"/>
    <property type="match status" value="1"/>
</dbReference>
<dbReference type="InterPro" id="IPR020904">
    <property type="entry name" value="Sc_DH/Rdtase_CS"/>
</dbReference>
<dbReference type="Proteomes" id="UP000008914">
    <property type="component" value="Chromosome"/>
</dbReference>
<dbReference type="PANTHER" id="PTHR44196:SF1">
    <property type="entry name" value="DEHYDROGENASE_REDUCTASE SDR FAMILY MEMBER 7B"/>
    <property type="match status" value="1"/>
</dbReference>
<protein>
    <submittedName>
        <fullName evidence="5">Short-chain dehydrogenase/reductase SDR</fullName>
    </submittedName>
</protein>
<organism evidence="5 6">
    <name type="scientific">Intrasporangium calvum (strain ATCC 23552 / DSM 43043 / JCM 3097 / NBRC 12989 / NCIMB 10167 / NRRL B-3866 / 7 KIP)</name>
    <dbReference type="NCBI Taxonomy" id="710696"/>
    <lineage>
        <taxon>Bacteria</taxon>
        <taxon>Bacillati</taxon>
        <taxon>Actinomycetota</taxon>
        <taxon>Actinomycetes</taxon>
        <taxon>Micrococcales</taxon>
        <taxon>Intrasporangiaceae</taxon>
        <taxon>Intrasporangium</taxon>
    </lineage>
</organism>
<dbReference type="SUPFAM" id="SSF51735">
    <property type="entry name" value="NAD(P)-binding Rossmann-fold domains"/>
    <property type="match status" value="1"/>
</dbReference>
<dbReference type="PRINTS" id="PR00080">
    <property type="entry name" value="SDRFAMILY"/>
</dbReference>